<dbReference type="InterPro" id="IPR029058">
    <property type="entry name" value="AB_hydrolase_fold"/>
</dbReference>
<evidence type="ECO:0000313" key="2">
    <source>
        <dbReference type="Proteomes" id="UP000005713"/>
    </source>
</evidence>
<comment type="caution">
    <text evidence="1">The sequence shown here is derived from an EMBL/GenBank/DDBJ whole genome shotgun (WGS) entry which is preliminary data.</text>
</comment>
<proteinExistence type="predicted"/>
<dbReference type="eggNOG" id="COG1075">
    <property type="taxonomic scope" value="Bacteria"/>
</dbReference>
<dbReference type="SUPFAM" id="SSF53474">
    <property type="entry name" value="alpha/beta-Hydrolases"/>
    <property type="match status" value="1"/>
</dbReference>
<protein>
    <recommendedName>
        <fullName evidence="3">AB hydrolase-1 domain-containing protein</fullName>
    </recommendedName>
</protein>
<dbReference type="Gene3D" id="3.40.50.1820">
    <property type="entry name" value="alpha/beta hydrolase"/>
    <property type="match status" value="1"/>
</dbReference>
<keyword evidence="2" id="KW-1185">Reference proteome</keyword>
<organism evidence="1 2">
    <name type="scientific">Sagittula stellata (strain ATCC 700073 / DSM 11524 / E-37)</name>
    <dbReference type="NCBI Taxonomy" id="388399"/>
    <lineage>
        <taxon>Bacteria</taxon>
        <taxon>Pseudomonadati</taxon>
        <taxon>Pseudomonadota</taxon>
        <taxon>Alphaproteobacteria</taxon>
        <taxon>Rhodobacterales</taxon>
        <taxon>Roseobacteraceae</taxon>
        <taxon>Sagittula</taxon>
    </lineage>
</organism>
<dbReference type="Proteomes" id="UP000005713">
    <property type="component" value="Unassembled WGS sequence"/>
</dbReference>
<evidence type="ECO:0000313" key="1">
    <source>
        <dbReference type="EMBL" id="EBA09369.1"/>
    </source>
</evidence>
<gene>
    <name evidence="1" type="ORF">SSE37_24044</name>
</gene>
<reference evidence="1 2" key="1">
    <citation type="submission" date="2006-06" db="EMBL/GenBank/DDBJ databases">
        <authorList>
            <person name="Moran M.A."/>
            <person name="Ferriera S."/>
            <person name="Johnson J."/>
            <person name="Kravitz S."/>
            <person name="Beeson K."/>
            <person name="Sutton G."/>
            <person name="Rogers Y.-H."/>
            <person name="Friedman R."/>
            <person name="Frazier M."/>
            <person name="Venter J.C."/>
        </authorList>
    </citation>
    <scope>NUCLEOTIDE SEQUENCE [LARGE SCALE GENOMIC DNA]</scope>
    <source>
        <strain evidence="1 2">E-37</strain>
    </source>
</reference>
<dbReference type="EMBL" id="AAYA01000003">
    <property type="protein sequence ID" value="EBA09369.1"/>
    <property type="molecule type" value="Genomic_DNA"/>
</dbReference>
<dbReference type="AlphaFoldDB" id="A3K0Q4"/>
<sequence length="306" mass="33080">MLRITVTDGEPRLHGATTPLSPTLRRALAEDPGPVTVMVHGYKYLPGHPKHCPHRTIFARVPSVTDPRVVSWPRHLGLRGQHGEGLGISFGWMARGTIWDAHAEALVAGHALARLVAEIRRIAPARPVNLVAHSLGARVALTAIGYGNPGAVSRAVLLAAAEYAGVACSALSGASGQATQVLNVTSRENDLYDFLLERLVPPTIPQDRMLGHGTPRLPNLVTLQLDDPTSLKTLRAAGFPIAEPQRLVCHWSPYLRAGVFPLYAAFLSNDLPLGRLRALLPETGTPRWSRILPRRPMRAPLALPAE</sequence>
<accession>A3K0Q4</accession>
<evidence type="ECO:0008006" key="3">
    <source>
        <dbReference type="Google" id="ProtNLM"/>
    </source>
</evidence>
<name>A3K0Q4_SAGS3</name>